<dbReference type="eggNOG" id="ENOG50318GC">
    <property type="taxonomic scope" value="Bacteria"/>
</dbReference>
<evidence type="ECO:0000256" key="1">
    <source>
        <dbReference type="SAM" id="Phobius"/>
    </source>
</evidence>
<dbReference type="STRING" id="371731.Rsw2DRAFT_1431"/>
<dbReference type="AlphaFoldDB" id="C8S053"/>
<dbReference type="Proteomes" id="UP000010121">
    <property type="component" value="Unassembled WGS sequence"/>
</dbReference>
<reference evidence="2 3" key="1">
    <citation type="submission" date="2009-08" db="EMBL/GenBank/DDBJ databases">
        <title>The draft genome of Rhodobacter sp. SW2.</title>
        <authorList>
            <consortium name="US DOE Joint Genome Institute (JGI-PGF)"/>
            <person name="Lucas S."/>
            <person name="Copeland A."/>
            <person name="Lapidus A."/>
            <person name="Glavina del Rio T."/>
            <person name="Tice H."/>
            <person name="Bruce D."/>
            <person name="Goodwin L."/>
            <person name="Pitluck S."/>
            <person name="Larimer F."/>
            <person name="Land M.L."/>
            <person name="Hauser L."/>
            <person name="Emerson D."/>
        </authorList>
    </citation>
    <scope>NUCLEOTIDE SEQUENCE [LARGE SCALE GENOMIC DNA]</scope>
    <source>
        <strain evidence="2 3">SW2</strain>
    </source>
</reference>
<dbReference type="RefSeq" id="WP_008029498.1">
    <property type="nucleotide sequence ID" value="NZ_ACYY01000007.1"/>
</dbReference>
<comment type="caution">
    <text evidence="2">The sequence shown here is derived from an EMBL/GenBank/DDBJ whole genome shotgun (WGS) entry which is preliminary data.</text>
</comment>
<evidence type="ECO:0000313" key="2">
    <source>
        <dbReference type="EMBL" id="EEW25662.1"/>
    </source>
</evidence>
<accession>C8S053</accession>
<sequence>MDAQDLDDLFAMARADAPDASPALMARVLQDALDNQPVPASPRRAPPAKGFWSVLVAAVGGGAGLAGLGSATLAGLFFGLVQPAPLTALTEVLWQDTAVDQVELFPSIDDFLTEG</sequence>
<feature type="transmembrane region" description="Helical" evidence="1">
    <location>
        <begin position="51"/>
        <end position="81"/>
    </location>
</feature>
<evidence type="ECO:0008006" key="4">
    <source>
        <dbReference type="Google" id="ProtNLM"/>
    </source>
</evidence>
<keyword evidence="3" id="KW-1185">Reference proteome</keyword>
<dbReference type="EMBL" id="ACYY01000007">
    <property type="protein sequence ID" value="EEW25662.1"/>
    <property type="molecule type" value="Genomic_DNA"/>
</dbReference>
<gene>
    <name evidence="2" type="ORF">Rsw2DRAFT_1431</name>
</gene>
<proteinExistence type="predicted"/>
<evidence type="ECO:0000313" key="3">
    <source>
        <dbReference type="Proteomes" id="UP000010121"/>
    </source>
</evidence>
<protein>
    <recommendedName>
        <fullName evidence="4">Dihydroorotate dehydrogenase</fullName>
    </recommendedName>
</protein>
<keyword evidence="1" id="KW-0812">Transmembrane</keyword>
<organism evidence="2 3">
    <name type="scientific">Rhodobacter ferrooxidans</name>
    <dbReference type="NCBI Taxonomy" id="371731"/>
    <lineage>
        <taxon>Bacteria</taxon>
        <taxon>Pseudomonadati</taxon>
        <taxon>Pseudomonadota</taxon>
        <taxon>Alphaproteobacteria</taxon>
        <taxon>Rhodobacterales</taxon>
        <taxon>Rhodobacter group</taxon>
        <taxon>Rhodobacter</taxon>
    </lineage>
</organism>
<keyword evidence="1" id="KW-1133">Transmembrane helix</keyword>
<name>C8S053_9RHOB</name>
<dbReference type="OrthoDB" id="7690957at2"/>
<keyword evidence="1" id="KW-0472">Membrane</keyword>